<feature type="non-terminal residue" evidence="3">
    <location>
        <position position="1"/>
    </location>
</feature>
<gene>
    <name evidence="3" type="ORF">FFIC_050010</name>
</gene>
<dbReference type="Proteomes" id="UP000253891">
    <property type="component" value="Unassembled WGS sequence"/>
</dbReference>
<evidence type="ECO:0000256" key="1">
    <source>
        <dbReference type="SAM" id="MobiDB-lite"/>
    </source>
</evidence>
<feature type="compositionally biased region" description="Polar residues" evidence="1">
    <location>
        <begin position="50"/>
        <end position="65"/>
    </location>
</feature>
<dbReference type="AlphaFoldDB" id="A0A0K8MGZ8"/>
<sequence length="102" mass="10062">KAASDKVDADLSKATDNVNNATDADDVNKANSDGDAAIAGDANAASSAATSNPLSAQKTAATTDLGNKAQAAKDAINNNPALTSDQKKAASDKVDADLSKAT</sequence>
<feature type="region of interest" description="Disordered" evidence="1">
    <location>
        <begin position="1"/>
        <end position="102"/>
    </location>
</feature>
<evidence type="ECO:0000313" key="3">
    <source>
        <dbReference type="EMBL" id="GAO99154.1"/>
    </source>
</evidence>
<feature type="non-terminal residue" evidence="3">
    <location>
        <position position="102"/>
    </location>
</feature>
<feature type="compositionally biased region" description="Basic and acidic residues" evidence="1">
    <location>
        <begin position="1"/>
        <end position="13"/>
    </location>
</feature>
<accession>A0A0K8MGZ8</accession>
<feature type="compositionally biased region" description="Basic and acidic residues" evidence="1">
    <location>
        <begin position="85"/>
        <end position="102"/>
    </location>
</feature>
<proteinExistence type="predicted"/>
<protein>
    <submittedName>
        <fullName evidence="3">LPXTG-domain-containing protein cell wall anchor domain</fullName>
    </submittedName>
</protein>
<name>A0A0K8MGZ8_9LACO</name>
<dbReference type="InterPro" id="IPR011439">
    <property type="entry name" value="DUF1542"/>
</dbReference>
<reference evidence="3 4" key="1">
    <citation type="journal article" date="2015" name="BMC Genomics">
        <title>Comparative genomics of Fructobacillus spp. and Leuconostoc spp. reveals niche-specific evolution of Fructobacillus spp.</title>
        <authorList>
            <person name="Endo A."/>
            <person name="Tanizawa Y."/>
            <person name="Tanaka N."/>
            <person name="Maeno S."/>
            <person name="Kumar H."/>
            <person name="Shiwa Y."/>
            <person name="Okada S."/>
            <person name="Yoshikawa H."/>
            <person name="Dicks L."/>
            <person name="Nakagawa J."/>
            <person name="Arita M."/>
        </authorList>
    </citation>
    <scope>NUCLEOTIDE SEQUENCE [LARGE SCALE GENOMIC DNA]</scope>
    <source>
        <strain evidence="3 4">JCM 12225</strain>
    </source>
</reference>
<dbReference type="RefSeq" id="WP_114674971.1">
    <property type="nucleotide sequence ID" value="NZ_DF967982.1"/>
</dbReference>
<organism evidence="3 4">
    <name type="scientific">Fructobacillus ficulneus</name>
    <dbReference type="NCBI Taxonomy" id="157463"/>
    <lineage>
        <taxon>Bacteria</taxon>
        <taxon>Bacillati</taxon>
        <taxon>Bacillota</taxon>
        <taxon>Bacilli</taxon>
        <taxon>Lactobacillales</taxon>
        <taxon>Lactobacillaceae</taxon>
        <taxon>Fructobacillus</taxon>
    </lineage>
</organism>
<dbReference type="Pfam" id="PF07564">
    <property type="entry name" value="DUF1542"/>
    <property type="match status" value="1"/>
</dbReference>
<keyword evidence="4" id="KW-1185">Reference proteome</keyword>
<evidence type="ECO:0000313" key="4">
    <source>
        <dbReference type="Proteomes" id="UP000253891"/>
    </source>
</evidence>
<dbReference type="OrthoDB" id="2326315at2"/>
<feature type="compositionally biased region" description="Low complexity" evidence="1">
    <location>
        <begin position="29"/>
        <end position="49"/>
    </location>
</feature>
<feature type="domain" description="DUF1542" evidence="2">
    <location>
        <begin position="58"/>
        <end position="101"/>
    </location>
</feature>
<evidence type="ECO:0000259" key="2">
    <source>
        <dbReference type="Pfam" id="PF07564"/>
    </source>
</evidence>
<dbReference type="EMBL" id="DF967982">
    <property type="protein sequence ID" value="GAO99154.1"/>
    <property type="molecule type" value="Genomic_DNA"/>
</dbReference>